<evidence type="ECO:0000256" key="1">
    <source>
        <dbReference type="ARBA" id="ARBA00009437"/>
    </source>
</evidence>
<dbReference type="SUPFAM" id="SSF46785">
    <property type="entry name" value="Winged helix' DNA-binding domain"/>
    <property type="match status" value="1"/>
</dbReference>
<evidence type="ECO:0000313" key="6">
    <source>
        <dbReference type="EMBL" id="MDY8110660.1"/>
    </source>
</evidence>
<dbReference type="PROSITE" id="PS50931">
    <property type="entry name" value="HTH_LYSR"/>
    <property type="match status" value="1"/>
</dbReference>
<dbReference type="PANTHER" id="PTHR30579">
    <property type="entry name" value="TRANSCRIPTIONAL REGULATOR"/>
    <property type="match status" value="1"/>
</dbReference>
<organism evidence="6 7">
    <name type="scientific">Fulvimarina uroteuthidis</name>
    <dbReference type="NCBI Taxonomy" id="3098149"/>
    <lineage>
        <taxon>Bacteria</taxon>
        <taxon>Pseudomonadati</taxon>
        <taxon>Pseudomonadota</taxon>
        <taxon>Alphaproteobacteria</taxon>
        <taxon>Hyphomicrobiales</taxon>
        <taxon>Aurantimonadaceae</taxon>
        <taxon>Fulvimarina</taxon>
    </lineage>
</organism>
<keyword evidence="7" id="KW-1185">Reference proteome</keyword>
<evidence type="ECO:0000259" key="5">
    <source>
        <dbReference type="PROSITE" id="PS50931"/>
    </source>
</evidence>
<dbReference type="Gene3D" id="3.40.190.290">
    <property type="match status" value="1"/>
</dbReference>
<dbReference type="InterPro" id="IPR005119">
    <property type="entry name" value="LysR_subst-bd"/>
</dbReference>
<comment type="similarity">
    <text evidence="1">Belongs to the LysR transcriptional regulatory family.</text>
</comment>
<dbReference type="Pfam" id="PF03466">
    <property type="entry name" value="LysR_substrate"/>
    <property type="match status" value="1"/>
</dbReference>
<dbReference type="Gene3D" id="1.10.10.10">
    <property type="entry name" value="Winged helix-like DNA-binding domain superfamily/Winged helix DNA-binding domain"/>
    <property type="match status" value="1"/>
</dbReference>
<feature type="domain" description="HTH lysR-type" evidence="5">
    <location>
        <begin position="3"/>
        <end position="60"/>
    </location>
</feature>
<sequence length="299" mass="32489">MGIQWDDARVFLAIARAGTLSGAAAQLGTGLATVSRRIERLERALGVPLFSRHQTGYRLTDDGQALIGRAEALEHAGNAFGVEADRQASVTGQVRLATAENLANPLIIPALPTLLDRHPGLEIEVTTDVHTVNLHRRDADLAIRMVKPDGGNVTVRRLGTLGFGLYGSADYMRARRADADPAGFKTDRFIGWAETQSHLPAAQWIERMLRGRACALTTTSLSSQLSATVAGLGLAVLPHFLARPLGLVCPADELGFDQPIWLVMHSDLAHSRRVRVVADYLSDLFISHRARLQGRQDQD</sequence>
<dbReference type="PANTHER" id="PTHR30579:SF3">
    <property type="entry name" value="TRANSCRIPTIONAL REGULATORY PROTEIN"/>
    <property type="match status" value="1"/>
</dbReference>
<dbReference type="Proteomes" id="UP001294412">
    <property type="component" value="Unassembled WGS sequence"/>
</dbReference>
<keyword evidence="3" id="KW-0238">DNA-binding</keyword>
<keyword evidence="4" id="KW-0804">Transcription</keyword>
<proteinExistence type="inferred from homology"/>
<evidence type="ECO:0000256" key="3">
    <source>
        <dbReference type="ARBA" id="ARBA00023125"/>
    </source>
</evidence>
<comment type="caution">
    <text evidence="6">The sequence shown here is derived from an EMBL/GenBank/DDBJ whole genome shotgun (WGS) entry which is preliminary data.</text>
</comment>
<evidence type="ECO:0000313" key="7">
    <source>
        <dbReference type="Proteomes" id="UP001294412"/>
    </source>
</evidence>
<dbReference type="InterPro" id="IPR036390">
    <property type="entry name" value="WH_DNA-bd_sf"/>
</dbReference>
<dbReference type="SUPFAM" id="SSF53850">
    <property type="entry name" value="Periplasmic binding protein-like II"/>
    <property type="match status" value="1"/>
</dbReference>
<reference evidence="6 7" key="1">
    <citation type="submission" date="2023-12" db="EMBL/GenBank/DDBJ databases">
        <title>Description of Novel Strain Fulvimarina sp. 2208YS6-2-32 isolated from Uroteuthis (Photololigo) edulis.</title>
        <authorList>
            <person name="Park J.-S."/>
        </authorList>
    </citation>
    <scope>NUCLEOTIDE SEQUENCE [LARGE SCALE GENOMIC DNA]</scope>
    <source>
        <strain evidence="6 7">2208YS6-2-32</strain>
    </source>
</reference>
<dbReference type="InterPro" id="IPR000847">
    <property type="entry name" value="LysR_HTH_N"/>
</dbReference>
<dbReference type="RefSeq" id="WP_322188516.1">
    <property type="nucleotide sequence ID" value="NZ_JAXLPB010000005.1"/>
</dbReference>
<dbReference type="EMBL" id="JAXLPB010000005">
    <property type="protein sequence ID" value="MDY8110660.1"/>
    <property type="molecule type" value="Genomic_DNA"/>
</dbReference>
<accession>A0ABU5I5L3</accession>
<gene>
    <name evidence="6" type="ORF">U0C82_16070</name>
</gene>
<name>A0ABU5I5L3_9HYPH</name>
<dbReference type="InterPro" id="IPR036388">
    <property type="entry name" value="WH-like_DNA-bd_sf"/>
</dbReference>
<dbReference type="InterPro" id="IPR050176">
    <property type="entry name" value="LTTR"/>
</dbReference>
<evidence type="ECO:0000256" key="2">
    <source>
        <dbReference type="ARBA" id="ARBA00023015"/>
    </source>
</evidence>
<protein>
    <submittedName>
        <fullName evidence="6">LysR family transcriptional regulator</fullName>
    </submittedName>
</protein>
<keyword evidence="2" id="KW-0805">Transcription regulation</keyword>
<dbReference type="Pfam" id="PF00126">
    <property type="entry name" value="HTH_1"/>
    <property type="match status" value="1"/>
</dbReference>
<evidence type="ECO:0000256" key="4">
    <source>
        <dbReference type="ARBA" id="ARBA00023163"/>
    </source>
</evidence>